<evidence type="ECO:0000313" key="1">
    <source>
        <dbReference type="EMBL" id="PGH14551.1"/>
    </source>
</evidence>
<sequence>MPPKQRAVAARYQPDQRGLLASAYSGLTSPDNATVVRSVLVFGAAVAFLHSSFSELLLPA</sequence>
<reference evidence="1 2" key="1">
    <citation type="submission" date="2017-10" db="EMBL/GenBank/DDBJ databases">
        <title>Comparative genomics in systemic dimorphic fungi from Ajellomycetaceae.</title>
        <authorList>
            <person name="Munoz J.F."/>
            <person name="Mcewen J.G."/>
            <person name="Clay O.K."/>
            <person name="Cuomo C.A."/>
        </authorList>
    </citation>
    <scope>NUCLEOTIDE SEQUENCE [LARGE SCALE GENOMIC DNA]</scope>
    <source>
        <strain evidence="1 2">UAMH7299</strain>
    </source>
</reference>
<evidence type="ECO:0008006" key="3">
    <source>
        <dbReference type="Google" id="ProtNLM"/>
    </source>
</evidence>
<dbReference type="OrthoDB" id="5403997at2759"/>
<dbReference type="AlphaFoldDB" id="A0A2B7Y0J5"/>
<protein>
    <recommendedName>
        <fullName evidence="3">TOM core complex subunit Tom6</fullName>
    </recommendedName>
</protein>
<evidence type="ECO:0000313" key="2">
    <source>
        <dbReference type="Proteomes" id="UP000224634"/>
    </source>
</evidence>
<dbReference type="Proteomes" id="UP000224634">
    <property type="component" value="Unassembled WGS sequence"/>
</dbReference>
<dbReference type="EMBL" id="PDNA01000092">
    <property type="protein sequence ID" value="PGH14551.1"/>
    <property type="molecule type" value="Genomic_DNA"/>
</dbReference>
<name>A0A2B7Y0J5_POLH7</name>
<comment type="caution">
    <text evidence="1">The sequence shown here is derived from an EMBL/GenBank/DDBJ whole genome shotgun (WGS) entry which is preliminary data.</text>
</comment>
<keyword evidence="2" id="KW-1185">Reference proteome</keyword>
<proteinExistence type="predicted"/>
<accession>A0A2B7Y0J5</accession>
<organism evidence="1 2">
    <name type="scientific">Polytolypa hystricis (strain UAMH7299)</name>
    <dbReference type="NCBI Taxonomy" id="1447883"/>
    <lineage>
        <taxon>Eukaryota</taxon>
        <taxon>Fungi</taxon>
        <taxon>Dikarya</taxon>
        <taxon>Ascomycota</taxon>
        <taxon>Pezizomycotina</taxon>
        <taxon>Eurotiomycetes</taxon>
        <taxon>Eurotiomycetidae</taxon>
        <taxon>Onygenales</taxon>
        <taxon>Onygenales incertae sedis</taxon>
        <taxon>Polytolypa</taxon>
    </lineage>
</organism>
<gene>
    <name evidence="1" type="ORF">AJ80_05871</name>
</gene>